<dbReference type="AlphaFoldDB" id="A0A9W6R4I5"/>
<dbReference type="PRINTS" id="PR00411">
    <property type="entry name" value="PNDRDTASEI"/>
</dbReference>
<accession>A0A9W6R4I5</accession>
<dbReference type="PRINTS" id="PR00368">
    <property type="entry name" value="FADPNR"/>
</dbReference>
<dbReference type="Gene3D" id="3.50.50.60">
    <property type="entry name" value="FAD/NAD(P)-binding domain"/>
    <property type="match status" value="2"/>
</dbReference>
<feature type="disulfide bond" description="Redox-active" evidence="5">
    <location>
        <begin position="39"/>
        <end position="44"/>
    </location>
</feature>
<dbReference type="PANTHER" id="PTHR43014:SF1">
    <property type="entry name" value="NAD(P)H DEHYDROGENASE (QUINONE)"/>
    <property type="match status" value="1"/>
</dbReference>
<dbReference type="PANTHER" id="PTHR43014">
    <property type="entry name" value="MERCURIC REDUCTASE"/>
    <property type="match status" value="1"/>
</dbReference>
<dbReference type="EMBL" id="BSTI01000011">
    <property type="protein sequence ID" value="GLY68458.1"/>
    <property type="molecule type" value="Genomic_DNA"/>
</dbReference>
<evidence type="ECO:0000256" key="4">
    <source>
        <dbReference type="PIRSR" id="PIRSR000350-3"/>
    </source>
</evidence>
<gene>
    <name evidence="8" type="primary">pdhD</name>
    <name evidence="8" type="ORF">Atai01_50770</name>
</gene>
<dbReference type="SUPFAM" id="SSF55424">
    <property type="entry name" value="FAD/NAD-linked reductases, dimerisation (C-terminal) domain"/>
    <property type="match status" value="1"/>
</dbReference>
<protein>
    <submittedName>
        <fullName evidence="8">Dihydrolipoamide dehydrogenase</fullName>
    </submittedName>
</protein>
<feature type="domain" description="Pyridine nucleotide-disulphide oxidoreductase dimerisation" evidence="6">
    <location>
        <begin position="349"/>
        <end position="456"/>
    </location>
</feature>
<keyword evidence="3 4" id="KW-0274">FAD</keyword>
<organism evidence="8 9">
    <name type="scientific">Amycolatopsis taiwanensis</name>
    <dbReference type="NCBI Taxonomy" id="342230"/>
    <lineage>
        <taxon>Bacteria</taxon>
        <taxon>Bacillati</taxon>
        <taxon>Actinomycetota</taxon>
        <taxon>Actinomycetes</taxon>
        <taxon>Pseudonocardiales</taxon>
        <taxon>Pseudonocardiaceae</taxon>
        <taxon>Amycolatopsis</taxon>
    </lineage>
</organism>
<proteinExistence type="inferred from homology"/>
<dbReference type="PIRSF" id="PIRSF000350">
    <property type="entry name" value="Mercury_reductase_MerA"/>
    <property type="match status" value="1"/>
</dbReference>
<evidence type="ECO:0000259" key="7">
    <source>
        <dbReference type="Pfam" id="PF07992"/>
    </source>
</evidence>
<keyword evidence="4" id="KW-0520">NAD</keyword>
<evidence type="ECO:0000313" key="8">
    <source>
        <dbReference type="EMBL" id="GLY68458.1"/>
    </source>
</evidence>
<feature type="binding site" evidence="4">
    <location>
        <begin position="185"/>
        <end position="192"/>
    </location>
    <ligand>
        <name>NAD(+)</name>
        <dbReference type="ChEBI" id="CHEBI:57540"/>
    </ligand>
</feature>
<feature type="binding site" evidence="4">
    <location>
        <position position="272"/>
    </location>
    <ligand>
        <name>NAD(+)</name>
        <dbReference type="ChEBI" id="CHEBI:57540"/>
    </ligand>
</feature>
<dbReference type="Pfam" id="PF02852">
    <property type="entry name" value="Pyr_redox_dim"/>
    <property type="match status" value="1"/>
</dbReference>
<keyword evidence="2" id="KW-0285">Flavoprotein</keyword>
<dbReference type="SUPFAM" id="SSF51905">
    <property type="entry name" value="FAD/NAD(P)-binding domain"/>
    <property type="match status" value="1"/>
</dbReference>
<evidence type="ECO:0000256" key="5">
    <source>
        <dbReference type="PIRSR" id="PIRSR000350-4"/>
    </source>
</evidence>
<evidence type="ECO:0000313" key="9">
    <source>
        <dbReference type="Proteomes" id="UP001165136"/>
    </source>
</evidence>
<feature type="binding site" evidence="4">
    <location>
        <position position="48"/>
    </location>
    <ligand>
        <name>FAD</name>
        <dbReference type="ChEBI" id="CHEBI:57692"/>
    </ligand>
</feature>
<dbReference type="Gene3D" id="3.30.390.30">
    <property type="match status" value="1"/>
</dbReference>
<comment type="cofactor">
    <cofactor evidence="4">
        <name>FAD</name>
        <dbReference type="ChEBI" id="CHEBI:57692"/>
    </cofactor>
    <text evidence="4">Binds 1 FAD per subunit.</text>
</comment>
<dbReference type="InterPro" id="IPR004099">
    <property type="entry name" value="Pyr_nucl-diS_OxRdtase_dimer"/>
</dbReference>
<keyword evidence="4" id="KW-0547">Nucleotide-binding</keyword>
<dbReference type="InterPro" id="IPR016156">
    <property type="entry name" value="FAD/NAD-linked_Rdtase_dimer_sf"/>
</dbReference>
<dbReference type="RefSeq" id="WP_027942066.1">
    <property type="nucleotide sequence ID" value="NZ_BSTI01000011.1"/>
</dbReference>
<dbReference type="InterPro" id="IPR036188">
    <property type="entry name" value="FAD/NAD-bd_sf"/>
</dbReference>
<dbReference type="Proteomes" id="UP001165136">
    <property type="component" value="Unassembled WGS sequence"/>
</dbReference>
<feature type="domain" description="FAD/NAD(P)-binding" evidence="7">
    <location>
        <begin position="3"/>
        <end position="328"/>
    </location>
</feature>
<evidence type="ECO:0000256" key="2">
    <source>
        <dbReference type="ARBA" id="ARBA00022630"/>
    </source>
</evidence>
<dbReference type="InterPro" id="IPR023753">
    <property type="entry name" value="FAD/NAD-binding_dom"/>
</dbReference>
<feature type="binding site" evidence="4">
    <location>
        <position position="313"/>
    </location>
    <ligand>
        <name>FAD</name>
        <dbReference type="ChEBI" id="CHEBI:57692"/>
    </ligand>
</feature>
<dbReference type="NCBIfam" id="NF005883">
    <property type="entry name" value="PRK07845.1"/>
    <property type="match status" value="1"/>
</dbReference>
<dbReference type="Pfam" id="PF07992">
    <property type="entry name" value="Pyr_redox_2"/>
    <property type="match status" value="1"/>
</dbReference>
<comment type="similarity">
    <text evidence="1">Belongs to the class-I pyridine nucleotide-disulfide oxidoreductase family.</text>
</comment>
<name>A0A9W6R4I5_9PSEU</name>
<comment type="caution">
    <text evidence="8">The sequence shown here is derived from an EMBL/GenBank/DDBJ whole genome shotgun (WGS) entry which is preliminary data.</text>
</comment>
<dbReference type="GO" id="GO:0003955">
    <property type="term" value="F:NAD(P)H dehydrogenase (quinone) activity"/>
    <property type="evidence" value="ECO:0007669"/>
    <property type="project" value="TreeGrafter"/>
</dbReference>
<reference evidence="8" key="1">
    <citation type="submission" date="2023-03" db="EMBL/GenBank/DDBJ databases">
        <title>Amycolatopsis taiwanensis NBRC 103393.</title>
        <authorList>
            <person name="Ichikawa N."/>
            <person name="Sato H."/>
            <person name="Tonouchi N."/>
        </authorList>
    </citation>
    <scope>NUCLEOTIDE SEQUENCE</scope>
    <source>
        <strain evidence="8">NBRC 103393</strain>
    </source>
</reference>
<dbReference type="InterPro" id="IPR001100">
    <property type="entry name" value="Pyr_nuc-diS_OxRdtase"/>
</dbReference>
<evidence type="ECO:0000259" key="6">
    <source>
        <dbReference type="Pfam" id="PF02852"/>
    </source>
</evidence>
<sequence length="468" mass="48591">MTKIVIMGGGPAGYEAALVAAQHAADVTVIERHGLGGACVLSDCVPSKTFIASSGARAAMHGLAELGIVLDKGEVGVDLPTVNGRVKGLAVAQSADIRARVQREGVRVIIGEARFCDEEPGLATHKVAVTPSSGDPFVLDADVVLVATGATPRVLPGAVPDGERILDWRQLYDLPELPEHLAVIGSGVTGAEFASAYTEMGVKVTLVSSRDRVLPHEDADAAAVLEEVFAQRGTSVAKHARAERVERTEKGVAVKLTDGRIIEASHALMTVGSVPNTADIGLEKVGIEPGPGGFIAVDRVSRTSVPGVYAAGDCTGVLMLASVASMQGRIAMWHALGEGVAPIKLKTVAANVFTHPEIATVGISQQAIDSGEVPARTIMLPLATNARAKMEGLRHGFVKLFCRPATGVVVGGVVVAPTASELILPIALAVQNQLTVDHLALTFSVYPSLSGSITEAGRQLMRHDDLVD</sequence>
<keyword evidence="9" id="KW-1185">Reference proteome</keyword>
<dbReference type="GO" id="GO:0050660">
    <property type="term" value="F:flavin adenine dinucleotide binding"/>
    <property type="evidence" value="ECO:0007669"/>
    <property type="project" value="TreeGrafter"/>
</dbReference>
<evidence type="ECO:0000256" key="3">
    <source>
        <dbReference type="ARBA" id="ARBA00022827"/>
    </source>
</evidence>
<evidence type="ECO:0000256" key="1">
    <source>
        <dbReference type="ARBA" id="ARBA00007532"/>
    </source>
</evidence>